<dbReference type="InterPro" id="IPR020602">
    <property type="entry name" value="GTP_CycHdrlase_I_dom"/>
</dbReference>
<dbReference type="EC" id="3.5.4.16" evidence="3"/>
<name>A0A538SR15_UNCEI</name>
<dbReference type="AlphaFoldDB" id="A0A538SR15"/>
<dbReference type="PANTHER" id="PTHR11109:SF7">
    <property type="entry name" value="GTP CYCLOHYDROLASE 1"/>
    <property type="match status" value="1"/>
</dbReference>
<dbReference type="Proteomes" id="UP000319829">
    <property type="component" value="Unassembled WGS sequence"/>
</dbReference>
<gene>
    <name evidence="8" type="ORF">E6K74_07810</name>
</gene>
<accession>A0A538SR15</accession>
<evidence type="ECO:0000256" key="3">
    <source>
        <dbReference type="ARBA" id="ARBA00012715"/>
    </source>
</evidence>
<evidence type="ECO:0000313" key="9">
    <source>
        <dbReference type="Proteomes" id="UP000319829"/>
    </source>
</evidence>
<evidence type="ECO:0000313" key="8">
    <source>
        <dbReference type="EMBL" id="TMQ53823.1"/>
    </source>
</evidence>
<dbReference type="GO" id="GO:0008270">
    <property type="term" value="F:zinc ion binding"/>
    <property type="evidence" value="ECO:0007669"/>
    <property type="project" value="TreeGrafter"/>
</dbReference>
<dbReference type="GO" id="GO:0006729">
    <property type="term" value="P:tetrahydrobiopterin biosynthetic process"/>
    <property type="evidence" value="ECO:0007669"/>
    <property type="project" value="TreeGrafter"/>
</dbReference>
<dbReference type="InterPro" id="IPR001474">
    <property type="entry name" value="GTP_CycHdrlase_I"/>
</dbReference>
<comment type="caution">
    <text evidence="8">The sequence shown here is derived from an EMBL/GenBank/DDBJ whole genome shotgun (WGS) entry which is preliminary data.</text>
</comment>
<dbReference type="GO" id="GO:0046654">
    <property type="term" value="P:tetrahydrofolate biosynthetic process"/>
    <property type="evidence" value="ECO:0007669"/>
    <property type="project" value="InterPro"/>
</dbReference>
<evidence type="ECO:0000256" key="6">
    <source>
        <dbReference type="SAM" id="MobiDB-lite"/>
    </source>
</evidence>
<dbReference type="Pfam" id="PF01227">
    <property type="entry name" value="GTP_cyclohydroI"/>
    <property type="match status" value="1"/>
</dbReference>
<evidence type="ECO:0000256" key="5">
    <source>
        <dbReference type="ARBA" id="ARBA00022801"/>
    </source>
</evidence>
<dbReference type="PANTHER" id="PTHR11109">
    <property type="entry name" value="GTP CYCLOHYDROLASE I"/>
    <property type="match status" value="1"/>
</dbReference>
<protein>
    <recommendedName>
        <fullName evidence="3">GTP cyclohydrolase I</fullName>
        <ecNumber evidence="3">3.5.4.16</ecNumber>
    </recommendedName>
</protein>
<reference evidence="8 9" key="1">
    <citation type="journal article" date="2019" name="Nat. Microbiol.">
        <title>Mediterranean grassland soil C-N compound turnover is dependent on rainfall and depth, and is mediated by genomically divergent microorganisms.</title>
        <authorList>
            <person name="Diamond S."/>
            <person name="Andeer P.F."/>
            <person name="Li Z."/>
            <person name="Crits-Christoph A."/>
            <person name="Burstein D."/>
            <person name="Anantharaman K."/>
            <person name="Lane K.R."/>
            <person name="Thomas B.C."/>
            <person name="Pan C."/>
            <person name="Northen T.R."/>
            <person name="Banfield J.F."/>
        </authorList>
    </citation>
    <scope>NUCLEOTIDE SEQUENCE [LARGE SCALE GENOMIC DNA]</scope>
    <source>
        <strain evidence="8">WS_4</strain>
    </source>
</reference>
<comment type="catalytic activity">
    <reaction evidence="1">
        <text>GTP + H2O = 7,8-dihydroneopterin 3'-triphosphate + formate + H(+)</text>
        <dbReference type="Rhea" id="RHEA:17473"/>
        <dbReference type="ChEBI" id="CHEBI:15377"/>
        <dbReference type="ChEBI" id="CHEBI:15378"/>
        <dbReference type="ChEBI" id="CHEBI:15740"/>
        <dbReference type="ChEBI" id="CHEBI:37565"/>
        <dbReference type="ChEBI" id="CHEBI:58462"/>
        <dbReference type="EC" id="3.5.4.16"/>
    </reaction>
</comment>
<dbReference type="SUPFAM" id="SSF55620">
    <property type="entry name" value="Tetrahydrobiopterin biosynthesis enzymes-like"/>
    <property type="match status" value="1"/>
</dbReference>
<dbReference type="UniPathway" id="UPA00848">
    <property type="reaction ID" value="UER00151"/>
</dbReference>
<comment type="pathway">
    <text evidence="2">Cofactor biosynthesis; 7,8-dihydroneopterin triphosphate biosynthesis; 7,8-dihydroneopterin triphosphate from GTP: step 1/1.</text>
</comment>
<keyword evidence="4" id="KW-0554">One-carbon metabolism</keyword>
<dbReference type="EMBL" id="VBOU01000079">
    <property type="protein sequence ID" value="TMQ53823.1"/>
    <property type="molecule type" value="Genomic_DNA"/>
</dbReference>
<dbReference type="GO" id="GO:0005737">
    <property type="term" value="C:cytoplasm"/>
    <property type="evidence" value="ECO:0007669"/>
    <property type="project" value="TreeGrafter"/>
</dbReference>
<evidence type="ECO:0000256" key="4">
    <source>
        <dbReference type="ARBA" id="ARBA00022563"/>
    </source>
</evidence>
<feature type="region of interest" description="Disordered" evidence="6">
    <location>
        <begin position="1"/>
        <end position="48"/>
    </location>
</feature>
<dbReference type="GO" id="GO:0006730">
    <property type="term" value="P:one-carbon metabolic process"/>
    <property type="evidence" value="ECO:0007669"/>
    <property type="project" value="UniProtKB-KW"/>
</dbReference>
<evidence type="ECO:0000256" key="2">
    <source>
        <dbReference type="ARBA" id="ARBA00005080"/>
    </source>
</evidence>
<organism evidence="8 9">
    <name type="scientific">Eiseniibacteriota bacterium</name>
    <dbReference type="NCBI Taxonomy" id="2212470"/>
    <lineage>
        <taxon>Bacteria</taxon>
        <taxon>Candidatus Eiseniibacteriota</taxon>
    </lineage>
</organism>
<dbReference type="InterPro" id="IPR043133">
    <property type="entry name" value="GTP-CH-I_C/QueF"/>
</dbReference>
<dbReference type="GO" id="GO:0003934">
    <property type="term" value="F:GTP cyclohydrolase I activity"/>
    <property type="evidence" value="ECO:0007669"/>
    <property type="project" value="UniProtKB-EC"/>
</dbReference>
<evidence type="ECO:0000259" key="7">
    <source>
        <dbReference type="Pfam" id="PF01227"/>
    </source>
</evidence>
<dbReference type="GO" id="GO:0005525">
    <property type="term" value="F:GTP binding"/>
    <property type="evidence" value="ECO:0007669"/>
    <property type="project" value="TreeGrafter"/>
</dbReference>
<evidence type="ECO:0000256" key="1">
    <source>
        <dbReference type="ARBA" id="ARBA00001052"/>
    </source>
</evidence>
<dbReference type="Gene3D" id="3.30.1130.10">
    <property type="match status" value="1"/>
</dbReference>
<keyword evidence="5" id="KW-0378">Hydrolase</keyword>
<sequence length="246" mass="26605">MSPRRRGRGGSRGGRAPTPHPGRGPAQPARGQTPPGRPPETASDDAGLLEEEIQAHREIAADARSGAGADPQSVAALTTFLRSLGMDPRRDPEYTVTAQLAADFFAERTAALRREPGPLRPSRYRGHPGETVRLERIPVYGMCPHHLVPYFGTASVSYMPSDRICGIGAIARLVREISCVPRLQESLTQAVADAIERDLEPASVEVTVRARHLCLEMRGVEQRALLVTEARRGAPGAPKPPPQGRR</sequence>
<feature type="domain" description="GTP cyclohydrolase I" evidence="7">
    <location>
        <begin position="76"/>
        <end position="234"/>
    </location>
</feature>
<proteinExistence type="predicted"/>